<sequence>MTTITAPAAPGRRGANWSAAGRYAVIVLCGLIMALPLFYLLSASLMSQHDIRAYPPHLLPPKVVWHNYTEAYHFLTARVIVNSFVFSFGILLVQLVITIPAGFALAKIPFRWSGAMLAVIVVPMFVPSNMTLIPLYVVTHQLGLVDSYAGMILPIAGQTAFATLLFRQFFSSLPAGLIDAAQLDGAGWTRTLVSVALPLAKPALAAYCSISFLTAWNTYIWPQVIAPDHEHAVMTVALAPLASGQYTLMSPSVGMAAAVISMLPVLVVFIVFQRWYINGVVGTGLE</sequence>
<evidence type="ECO:0000313" key="9">
    <source>
        <dbReference type="EMBL" id="MEE4540379.1"/>
    </source>
</evidence>
<keyword evidence="10" id="KW-1185">Reference proteome</keyword>
<dbReference type="RefSeq" id="WP_330792044.1">
    <property type="nucleotide sequence ID" value="NZ_JAZEWV010000001.1"/>
</dbReference>
<dbReference type="Proteomes" id="UP001344658">
    <property type="component" value="Unassembled WGS sequence"/>
</dbReference>
<evidence type="ECO:0000256" key="4">
    <source>
        <dbReference type="ARBA" id="ARBA00022692"/>
    </source>
</evidence>
<dbReference type="InterPro" id="IPR000515">
    <property type="entry name" value="MetI-like"/>
</dbReference>
<dbReference type="SUPFAM" id="SSF161098">
    <property type="entry name" value="MetI-like"/>
    <property type="match status" value="1"/>
</dbReference>
<comment type="subcellular location">
    <subcellularLocation>
        <location evidence="1 7">Cell membrane</location>
        <topology evidence="1 7">Multi-pass membrane protein</topology>
    </subcellularLocation>
</comment>
<evidence type="ECO:0000256" key="6">
    <source>
        <dbReference type="ARBA" id="ARBA00023136"/>
    </source>
</evidence>
<feature type="transmembrane region" description="Helical" evidence="7">
    <location>
        <begin position="117"/>
        <end position="136"/>
    </location>
</feature>
<protein>
    <submittedName>
        <fullName evidence="9">Carbohydrate ABC transporter permease</fullName>
    </submittedName>
</protein>
<dbReference type="InterPro" id="IPR035906">
    <property type="entry name" value="MetI-like_sf"/>
</dbReference>
<feature type="transmembrane region" description="Helical" evidence="7">
    <location>
        <begin position="148"/>
        <end position="166"/>
    </location>
</feature>
<evidence type="ECO:0000256" key="3">
    <source>
        <dbReference type="ARBA" id="ARBA00022475"/>
    </source>
</evidence>
<comment type="caution">
    <text evidence="9">The sequence shown here is derived from an EMBL/GenBank/DDBJ whole genome shotgun (WGS) entry which is preliminary data.</text>
</comment>
<feature type="domain" description="ABC transmembrane type-1" evidence="8">
    <location>
        <begin position="80"/>
        <end position="272"/>
    </location>
</feature>
<name>A0ABU7P4V1_9ACTN</name>
<keyword evidence="4 7" id="KW-0812">Transmembrane</keyword>
<feature type="transmembrane region" description="Helical" evidence="7">
    <location>
        <begin position="20"/>
        <end position="41"/>
    </location>
</feature>
<evidence type="ECO:0000259" key="8">
    <source>
        <dbReference type="PROSITE" id="PS50928"/>
    </source>
</evidence>
<evidence type="ECO:0000313" key="10">
    <source>
        <dbReference type="Proteomes" id="UP001344658"/>
    </source>
</evidence>
<reference evidence="9 10" key="1">
    <citation type="submission" date="2023-12" db="EMBL/GenBank/DDBJ databases">
        <title>Streptomyces sp. V4-01.</title>
        <authorList>
            <person name="Somphong A."/>
            <person name="Phongsopitanun W."/>
        </authorList>
    </citation>
    <scope>NUCLEOTIDE SEQUENCE [LARGE SCALE GENOMIC DNA]</scope>
    <source>
        <strain evidence="9 10">V4-01</strain>
    </source>
</reference>
<dbReference type="CDD" id="cd06261">
    <property type="entry name" value="TM_PBP2"/>
    <property type="match status" value="1"/>
</dbReference>
<evidence type="ECO:0000256" key="7">
    <source>
        <dbReference type="RuleBase" id="RU363032"/>
    </source>
</evidence>
<dbReference type="Gene3D" id="1.10.3720.10">
    <property type="entry name" value="MetI-like"/>
    <property type="match status" value="1"/>
</dbReference>
<gene>
    <name evidence="9" type="ORF">V2S66_00160</name>
</gene>
<keyword evidence="5 7" id="KW-1133">Transmembrane helix</keyword>
<proteinExistence type="inferred from homology"/>
<comment type="similarity">
    <text evidence="7">Belongs to the binding-protein-dependent transport system permease family.</text>
</comment>
<keyword evidence="3" id="KW-1003">Cell membrane</keyword>
<evidence type="ECO:0000256" key="1">
    <source>
        <dbReference type="ARBA" id="ARBA00004651"/>
    </source>
</evidence>
<feature type="transmembrane region" description="Helical" evidence="7">
    <location>
        <begin position="84"/>
        <end position="105"/>
    </location>
</feature>
<accession>A0ABU7P4V1</accession>
<evidence type="ECO:0000256" key="5">
    <source>
        <dbReference type="ARBA" id="ARBA00022989"/>
    </source>
</evidence>
<keyword evidence="6 7" id="KW-0472">Membrane</keyword>
<dbReference type="PROSITE" id="PS50928">
    <property type="entry name" value="ABC_TM1"/>
    <property type="match status" value="1"/>
</dbReference>
<organism evidence="9 10">
    <name type="scientific">Actinacidiphila polyblastidii</name>
    <dbReference type="NCBI Taxonomy" id="3110430"/>
    <lineage>
        <taxon>Bacteria</taxon>
        <taxon>Bacillati</taxon>
        <taxon>Actinomycetota</taxon>
        <taxon>Actinomycetes</taxon>
        <taxon>Kitasatosporales</taxon>
        <taxon>Streptomycetaceae</taxon>
        <taxon>Actinacidiphila</taxon>
    </lineage>
</organism>
<dbReference type="EMBL" id="JAZEWV010000001">
    <property type="protein sequence ID" value="MEE4540379.1"/>
    <property type="molecule type" value="Genomic_DNA"/>
</dbReference>
<feature type="transmembrane region" description="Helical" evidence="7">
    <location>
        <begin position="253"/>
        <end position="277"/>
    </location>
</feature>
<dbReference type="Pfam" id="PF00528">
    <property type="entry name" value="BPD_transp_1"/>
    <property type="match status" value="1"/>
</dbReference>
<keyword evidence="2 7" id="KW-0813">Transport</keyword>
<evidence type="ECO:0000256" key="2">
    <source>
        <dbReference type="ARBA" id="ARBA00022448"/>
    </source>
</evidence>
<dbReference type="PANTHER" id="PTHR43744:SF8">
    <property type="entry name" value="SN-GLYCEROL-3-PHOSPHATE TRANSPORT SYSTEM PERMEASE PROTEIN UGPE"/>
    <property type="match status" value="1"/>
</dbReference>
<dbReference type="PANTHER" id="PTHR43744">
    <property type="entry name" value="ABC TRANSPORTER PERMEASE PROTEIN MG189-RELATED-RELATED"/>
    <property type="match status" value="1"/>
</dbReference>